<evidence type="ECO:0000256" key="2">
    <source>
        <dbReference type="ARBA" id="ARBA00005189"/>
    </source>
</evidence>
<evidence type="ECO:0000256" key="13">
    <source>
        <dbReference type="ARBA" id="ARBA00038849"/>
    </source>
</evidence>
<dbReference type="eggNOG" id="KOG0725">
    <property type="taxonomic scope" value="Eukaryota"/>
</dbReference>
<evidence type="ECO:0000256" key="17">
    <source>
        <dbReference type="ARBA" id="ARBA00049108"/>
    </source>
</evidence>
<comment type="pathway">
    <text evidence="2">Lipid metabolism.</text>
</comment>
<proteinExistence type="predicted"/>
<keyword evidence="3" id="KW-0444">Lipid biosynthesis</keyword>
<keyword evidence="5" id="KW-0276">Fatty acid metabolism</keyword>
<dbReference type="InterPro" id="IPR052388">
    <property type="entry name" value="Peroxisomal_t2-enoyl-CoA_red"/>
</dbReference>
<accession>H8WZE2</accession>
<dbReference type="EC" id="1.3.1.38" evidence="13"/>
<evidence type="ECO:0000256" key="6">
    <source>
        <dbReference type="ARBA" id="ARBA00022857"/>
    </source>
</evidence>
<evidence type="ECO:0000256" key="1">
    <source>
        <dbReference type="ARBA" id="ARBA00004275"/>
    </source>
</evidence>
<dbReference type="Gene3D" id="3.40.50.720">
    <property type="entry name" value="NAD(P)-binding Rossmann-like Domain"/>
    <property type="match status" value="1"/>
</dbReference>
<keyword evidence="6" id="KW-0521">NADP</keyword>
<organism evidence="21 22">
    <name type="scientific">Candida orthopsilosis (strain 90-125)</name>
    <name type="common">Yeast</name>
    <dbReference type="NCBI Taxonomy" id="1136231"/>
    <lineage>
        <taxon>Eukaryota</taxon>
        <taxon>Fungi</taxon>
        <taxon>Dikarya</taxon>
        <taxon>Ascomycota</taxon>
        <taxon>Saccharomycotina</taxon>
        <taxon>Pichiomycetes</taxon>
        <taxon>Debaryomycetaceae</taxon>
        <taxon>Candida/Lodderomyces clade</taxon>
        <taxon>Candida</taxon>
    </lineage>
</organism>
<dbReference type="GeneID" id="14538178"/>
<gene>
    <name evidence="21" type="ORF">CORT_0B00900</name>
</gene>
<comment type="catalytic activity">
    <reaction evidence="18">
        <text>a (2E)-enoyl-CoA + NADPH + H(+) = a 2,3-saturated acyl-CoA + NADP(+)</text>
        <dbReference type="Rhea" id="RHEA:33763"/>
        <dbReference type="ChEBI" id="CHEBI:15378"/>
        <dbReference type="ChEBI" id="CHEBI:57783"/>
        <dbReference type="ChEBI" id="CHEBI:58349"/>
        <dbReference type="ChEBI" id="CHEBI:58856"/>
        <dbReference type="ChEBI" id="CHEBI:65111"/>
        <dbReference type="EC" id="1.3.1.38"/>
    </reaction>
    <physiologicalReaction direction="left-to-right" evidence="18">
        <dbReference type="Rhea" id="RHEA:33764"/>
    </physiologicalReaction>
</comment>
<dbReference type="OrthoDB" id="47007at2759"/>
<evidence type="ECO:0000313" key="21">
    <source>
        <dbReference type="EMBL" id="CCG21810.1"/>
    </source>
</evidence>
<sequence>MSYNFLNKVALVTGGLSGIGLSTTIKLLRQGAKVIIGDLAHEQEIDSVLNQINKLAPESKFHHNLRFLRTDIGVWQDNINLVDFALDEYKTIDYVVANAATMRNTTSAEDKPTIDDFNEVVNVNLGGTYALNRLCINYWEEFNLRGSIVNVGSIFGRKVIDPRLIGLSCSKSGIHTLTRSMAMKYASSDIRINEVRPGFIKTPMLKAILGLDELKKVIARIPMKKVGDGDDVANVICFLLSDEANYITGASIAVDGGYSCT</sequence>
<keyword evidence="9" id="KW-0576">Peroxisome</keyword>
<comment type="catalytic activity">
    <reaction evidence="16">
        <text>(2E)-tetradecenoyl-CoA + NADPH + H(+) = tetradecanoyl-CoA + NADP(+)</text>
        <dbReference type="Rhea" id="RHEA:44968"/>
        <dbReference type="ChEBI" id="CHEBI:15378"/>
        <dbReference type="ChEBI" id="CHEBI:57385"/>
        <dbReference type="ChEBI" id="CHEBI:57783"/>
        <dbReference type="ChEBI" id="CHEBI:58349"/>
        <dbReference type="ChEBI" id="CHEBI:61405"/>
    </reaction>
    <physiologicalReaction direction="left-to-right" evidence="16">
        <dbReference type="Rhea" id="RHEA:44969"/>
    </physiologicalReaction>
</comment>
<evidence type="ECO:0000256" key="4">
    <source>
        <dbReference type="ARBA" id="ARBA00022553"/>
    </source>
</evidence>
<dbReference type="GO" id="GO:0019166">
    <property type="term" value="F:trans-2-enoyl-CoA reductase (NADPH) activity"/>
    <property type="evidence" value="ECO:0007669"/>
    <property type="project" value="UniProtKB-EC"/>
</dbReference>
<dbReference type="FunFam" id="3.40.50.720:FF:000084">
    <property type="entry name" value="Short-chain dehydrogenase reductase"/>
    <property type="match status" value="1"/>
</dbReference>
<dbReference type="Proteomes" id="UP000005018">
    <property type="component" value="Chromosome 2"/>
</dbReference>
<comment type="function">
    <text evidence="11">Participates in chain elongation of fatty acids. Catalyzes the reduction of trans-2-enoyl-CoAs of varying chain lengths from 6:1 to 16:1, having maximum activity with 10:1 CoA. Has no 2,4-dienoyl-CoA reductase activity.</text>
</comment>
<evidence type="ECO:0000256" key="19">
    <source>
        <dbReference type="ARBA" id="ARBA00049386"/>
    </source>
</evidence>
<evidence type="ECO:0000256" key="5">
    <source>
        <dbReference type="ARBA" id="ARBA00022832"/>
    </source>
</evidence>
<dbReference type="KEGG" id="cot:CORT_0B00900"/>
<dbReference type="PANTHER" id="PTHR24317:SF7">
    <property type="entry name" value="PEROXISOMAL TRANS-2-ENOYL-COA REDUCTASE"/>
    <property type="match status" value="1"/>
</dbReference>
<dbReference type="SUPFAM" id="SSF51735">
    <property type="entry name" value="NAD(P)-binding Rossmann-fold domains"/>
    <property type="match status" value="1"/>
</dbReference>
<dbReference type="HOGENOM" id="CLU_010194_1_2_1"/>
<evidence type="ECO:0000313" key="22">
    <source>
        <dbReference type="Proteomes" id="UP000005018"/>
    </source>
</evidence>
<dbReference type="GO" id="GO:0033306">
    <property type="term" value="P:phytol metabolic process"/>
    <property type="evidence" value="ECO:0007669"/>
    <property type="project" value="TreeGrafter"/>
</dbReference>
<keyword evidence="10" id="KW-0275">Fatty acid biosynthesis</keyword>
<dbReference type="PRINTS" id="PR00080">
    <property type="entry name" value="SDRFAMILY"/>
</dbReference>
<evidence type="ECO:0000256" key="3">
    <source>
        <dbReference type="ARBA" id="ARBA00022516"/>
    </source>
</evidence>
<comment type="catalytic activity">
    <reaction evidence="20">
        <text>(2E)-octenoyl-CoA + NADPH + H(+) = octanoyl-CoA + NADP(+)</text>
        <dbReference type="Rhea" id="RHEA:44952"/>
        <dbReference type="ChEBI" id="CHEBI:15378"/>
        <dbReference type="ChEBI" id="CHEBI:57386"/>
        <dbReference type="ChEBI" id="CHEBI:57783"/>
        <dbReference type="ChEBI" id="CHEBI:58349"/>
        <dbReference type="ChEBI" id="CHEBI:62242"/>
    </reaction>
    <physiologicalReaction direction="left-to-right" evidence="20">
        <dbReference type="Rhea" id="RHEA:44953"/>
    </physiologicalReaction>
</comment>
<evidence type="ECO:0000256" key="7">
    <source>
        <dbReference type="ARBA" id="ARBA00023002"/>
    </source>
</evidence>
<evidence type="ECO:0000256" key="11">
    <source>
        <dbReference type="ARBA" id="ARBA00037124"/>
    </source>
</evidence>
<evidence type="ECO:0000256" key="16">
    <source>
        <dbReference type="ARBA" id="ARBA00048686"/>
    </source>
</evidence>
<dbReference type="AlphaFoldDB" id="H8WZE2"/>
<keyword evidence="8" id="KW-0443">Lipid metabolism</keyword>
<dbReference type="GO" id="GO:0005777">
    <property type="term" value="C:peroxisome"/>
    <property type="evidence" value="ECO:0007669"/>
    <property type="project" value="UniProtKB-SubCell"/>
</dbReference>
<dbReference type="PRINTS" id="PR00081">
    <property type="entry name" value="GDHRDH"/>
</dbReference>
<dbReference type="PANTHER" id="PTHR24317">
    <property type="entry name" value="PEROXISOMAL TRANS-2-ENOYL-COA REDUCTASE"/>
    <property type="match status" value="1"/>
</dbReference>
<dbReference type="CDD" id="cd05233">
    <property type="entry name" value="SDR_c"/>
    <property type="match status" value="1"/>
</dbReference>
<comment type="catalytic activity">
    <reaction evidence="15">
        <text>(2E)-dodecenoyl-CoA + NADPH + H(+) = dodecanoyl-CoA + NADP(+)</text>
        <dbReference type="Rhea" id="RHEA:44964"/>
        <dbReference type="ChEBI" id="CHEBI:15378"/>
        <dbReference type="ChEBI" id="CHEBI:57330"/>
        <dbReference type="ChEBI" id="CHEBI:57375"/>
        <dbReference type="ChEBI" id="CHEBI:57783"/>
        <dbReference type="ChEBI" id="CHEBI:58349"/>
    </reaction>
    <physiologicalReaction direction="left-to-right" evidence="15">
        <dbReference type="Rhea" id="RHEA:44965"/>
    </physiologicalReaction>
</comment>
<dbReference type="InterPro" id="IPR002347">
    <property type="entry name" value="SDR_fam"/>
</dbReference>
<dbReference type="InterPro" id="IPR036291">
    <property type="entry name" value="NAD(P)-bd_dom_sf"/>
</dbReference>
<protein>
    <recommendedName>
        <fullName evidence="14">Peroxisomal trans-2-enoyl-CoA reductase</fullName>
        <ecNumber evidence="13">1.3.1.38</ecNumber>
    </recommendedName>
</protein>
<dbReference type="RefSeq" id="XP_003867248.1">
    <property type="nucleotide sequence ID" value="XM_003867200.1"/>
</dbReference>
<dbReference type="Pfam" id="PF13561">
    <property type="entry name" value="adh_short_C2"/>
    <property type="match status" value="1"/>
</dbReference>
<keyword evidence="4" id="KW-0597">Phosphoprotein</keyword>
<name>H8WZE2_CANO9</name>
<comment type="catalytic activity">
    <reaction evidence="19">
        <text>(2E)-decenoyl-CoA + NADPH + H(+) = decanoyl-CoA + NADP(+)</text>
        <dbReference type="Rhea" id="RHEA:44960"/>
        <dbReference type="ChEBI" id="CHEBI:15378"/>
        <dbReference type="ChEBI" id="CHEBI:57783"/>
        <dbReference type="ChEBI" id="CHEBI:58349"/>
        <dbReference type="ChEBI" id="CHEBI:61406"/>
        <dbReference type="ChEBI" id="CHEBI:61430"/>
    </reaction>
    <physiologicalReaction direction="left-to-right" evidence="19">
        <dbReference type="Rhea" id="RHEA:44961"/>
    </physiologicalReaction>
</comment>
<evidence type="ECO:0000256" key="12">
    <source>
        <dbReference type="ARBA" id="ARBA00038622"/>
    </source>
</evidence>
<evidence type="ECO:0000256" key="8">
    <source>
        <dbReference type="ARBA" id="ARBA00023098"/>
    </source>
</evidence>
<keyword evidence="22" id="KW-1185">Reference proteome</keyword>
<comment type="subcellular location">
    <subcellularLocation>
        <location evidence="1">Peroxisome</location>
    </subcellularLocation>
</comment>
<dbReference type="GO" id="GO:0006633">
    <property type="term" value="P:fatty acid biosynthetic process"/>
    <property type="evidence" value="ECO:0007669"/>
    <property type="project" value="UniProtKB-KW"/>
</dbReference>
<reference evidence="21 22" key="1">
    <citation type="journal article" date="2012" name="PLoS ONE">
        <title>Sequence and analysis of the genome of the pathogenic yeast Candida orthopsilosis.</title>
        <authorList>
            <person name="Riccombeni A."/>
            <person name="Vidanes G."/>
            <person name="Proux-Wera E."/>
            <person name="Wolfe K.H."/>
            <person name="Butler G."/>
        </authorList>
    </citation>
    <scope>NUCLEOTIDE SEQUENCE [LARGE SCALE GENOMIC DNA]</scope>
    <source>
        <strain evidence="21 22">Co 90-125</strain>
    </source>
</reference>
<evidence type="ECO:0000256" key="20">
    <source>
        <dbReference type="ARBA" id="ARBA00049559"/>
    </source>
</evidence>
<comment type="catalytic activity">
    <reaction evidence="17">
        <text>(2E)-hexenoyl-CoA + NADPH + H(+) = hexanoyl-CoA + NADP(+)</text>
        <dbReference type="Rhea" id="RHEA:44956"/>
        <dbReference type="ChEBI" id="CHEBI:15378"/>
        <dbReference type="ChEBI" id="CHEBI:57783"/>
        <dbReference type="ChEBI" id="CHEBI:58349"/>
        <dbReference type="ChEBI" id="CHEBI:62077"/>
        <dbReference type="ChEBI" id="CHEBI:62620"/>
    </reaction>
    <physiologicalReaction direction="left-to-right" evidence="17">
        <dbReference type="Rhea" id="RHEA:44957"/>
    </physiologicalReaction>
</comment>
<dbReference type="EMBL" id="HE681720">
    <property type="protein sequence ID" value="CCG21810.1"/>
    <property type="molecule type" value="Genomic_DNA"/>
</dbReference>
<keyword evidence="7" id="KW-0560">Oxidoreductase</keyword>
<comment type="subunit">
    <text evidence="12">Interacts with PEX5, probably required to target it into peroxisomes.</text>
</comment>
<evidence type="ECO:0000256" key="9">
    <source>
        <dbReference type="ARBA" id="ARBA00023140"/>
    </source>
</evidence>
<evidence type="ECO:0000256" key="14">
    <source>
        <dbReference type="ARBA" id="ARBA00041063"/>
    </source>
</evidence>
<evidence type="ECO:0000256" key="10">
    <source>
        <dbReference type="ARBA" id="ARBA00023160"/>
    </source>
</evidence>
<evidence type="ECO:0000256" key="15">
    <source>
        <dbReference type="ARBA" id="ARBA00047570"/>
    </source>
</evidence>
<evidence type="ECO:0000256" key="18">
    <source>
        <dbReference type="ARBA" id="ARBA00049251"/>
    </source>
</evidence>